<evidence type="ECO:0000313" key="2">
    <source>
        <dbReference type="EMBL" id="KRM36231.1"/>
    </source>
</evidence>
<evidence type="ECO:0000313" key="3">
    <source>
        <dbReference type="Proteomes" id="UP000051236"/>
    </source>
</evidence>
<feature type="signal peptide" evidence="1">
    <location>
        <begin position="1"/>
        <end position="33"/>
    </location>
</feature>
<dbReference type="EMBL" id="AZGA01000005">
    <property type="protein sequence ID" value="KRM36231.1"/>
    <property type="molecule type" value="Genomic_DNA"/>
</dbReference>
<proteinExistence type="predicted"/>
<dbReference type="PATRIC" id="fig|1423734.3.peg.3034"/>
<reference evidence="2 3" key="1">
    <citation type="journal article" date="2015" name="Genome Announc.">
        <title>Expanding the biotechnology potential of lactobacilli through comparative genomics of 213 strains and associated genera.</title>
        <authorList>
            <person name="Sun Z."/>
            <person name="Harris H.M."/>
            <person name="McCann A."/>
            <person name="Guo C."/>
            <person name="Argimon S."/>
            <person name="Zhang W."/>
            <person name="Yang X."/>
            <person name="Jeffery I.B."/>
            <person name="Cooney J.C."/>
            <person name="Kagawa T.F."/>
            <person name="Liu W."/>
            <person name="Song Y."/>
            <person name="Salvetti E."/>
            <person name="Wrobel A."/>
            <person name="Rasinkangas P."/>
            <person name="Parkhill J."/>
            <person name="Rea M.C."/>
            <person name="O'Sullivan O."/>
            <person name="Ritari J."/>
            <person name="Douillard F.P."/>
            <person name="Paul Ross R."/>
            <person name="Yang R."/>
            <person name="Briner A.E."/>
            <person name="Felis G.E."/>
            <person name="de Vos W.M."/>
            <person name="Barrangou R."/>
            <person name="Klaenhammer T.R."/>
            <person name="Caufield P.W."/>
            <person name="Cui Y."/>
            <person name="Zhang H."/>
            <person name="O'Toole P.W."/>
        </authorList>
    </citation>
    <scope>NUCLEOTIDE SEQUENCE [LARGE SCALE GENOMIC DNA]</scope>
    <source>
        <strain evidence="2 3">DSM 18527</strain>
    </source>
</reference>
<evidence type="ECO:0000256" key="1">
    <source>
        <dbReference type="SAM" id="SignalP"/>
    </source>
</evidence>
<organism evidence="2 3">
    <name type="scientific">Agrilactobacillus composti DSM 18527 = JCM 14202</name>
    <dbReference type="NCBI Taxonomy" id="1423734"/>
    <lineage>
        <taxon>Bacteria</taxon>
        <taxon>Bacillati</taxon>
        <taxon>Bacillota</taxon>
        <taxon>Bacilli</taxon>
        <taxon>Lactobacillales</taxon>
        <taxon>Lactobacillaceae</taxon>
        <taxon>Agrilactobacillus</taxon>
    </lineage>
</organism>
<gene>
    <name evidence="2" type="ORF">FC83_GL002982</name>
</gene>
<dbReference type="RefSeq" id="WP_035452847.1">
    <property type="nucleotide sequence ID" value="NZ_AZGA01000005.1"/>
</dbReference>
<evidence type="ECO:0008006" key="4">
    <source>
        <dbReference type="Google" id="ProtNLM"/>
    </source>
</evidence>
<accession>X0PQH2</accession>
<dbReference type="AlphaFoldDB" id="X0PQH2"/>
<sequence>MKFANIKFKYVGLTMAALLATAPITTTALTAIAGQNNRTVQAATTTSGVTGEFAFTPDKANGAHFNDGAKIFANSALNSDTGRTIQGPAVYTMVGVALDAGNITAYQVANPDGQVVGWVAAADFKAYLGPESTHTVDLSTPVIMYAQPDSTWRSVSDISIIIKADPGAALKVKSFVLNNRAQISGVIGTNNAGTRYAADVVKLTNNK</sequence>
<keyword evidence="1" id="KW-0732">Signal</keyword>
<protein>
    <recommendedName>
        <fullName evidence="4">Extracellular protein</fullName>
    </recommendedName>
</protein>
<name>X0PQH2_9LACO</name>
<keyword evidence="3" id="KW-1185">Reference proteome</keyword>
<feature type="chain" id="PRO_5038485279" description="Extracellular protein" evidence="1">
    <location>
        <begin position="34"/>
        <end position="207"/>
    </location>
</feature>
<comment type="caution">
    <text evidence="2">The sequence shown here is derived from an EMBL/GenBank/DDBJ whole genome shotgun (WGS) entry which is preliminary data.</text>
</comment>
<dbReference type="Proteomes" id="UP000051236">
    <property type="component" value="Unassembled WGS sequence"/>
</dbReference>